<dbReference type="Proteomes" id="UP000308549">
    <property type="component" value="Unassembled WGS sequence"/>
</dbReference>
<proteinExistence type="predicted"/>
<keyword evidence="3" id="KW-1185">Reference proteome</keyword>
<accession>A0A4U0UA84</accession>
<dbReference type="EMBL" id="NAJL01000006">
    <property type="protein sequence ID" value="TKA32188.1"/>
    <property type="molecule type" value="Genomic_DNA"/>
</dbReference>
<organism evidence="2 3">
    <name type="scientific">Salinomyces thailandicus</name>
    <dbReference type="NCBI Taxonomy" id="706561"/>
    <lineage>
        <taxon>Eukaryota</taxon>
        <taxon>Fungi</taxon>
        <taxon>Dikarya</taxon>
        <taxon>Ascomycota</taxon>
        <taxon>Pezizomycotina</taxon>
        <taxon>Dothideomycetes</taxon>
        <taxon>Dothideomycetidae</taxon>
        <taxon>Mycosphaerellales</taxon>
        <taxon>Teratosphaeriaceae</taxon>
        <taxon>Salinomyces</taxon>
    </lineage>
</organism>
<evidence type="ECO:0000313" key="3">
    <source>
        <dbReference type="Proteomes" id="UP000308549"/>
    </source>
</evidence>
<feature type="region of interest" description="Disordered" evidence="1">
    <location>
        <begin position="1"/>
        <end position="23"/>
    </location>
</feature>
<dbReference type="OrthoDB" id="3830579at2759"/>
<evidence type="ECO:0000256" key="1">
    <source>
        <dbReference type="SAM" id="MobiDB-lite"/>
    </source>
</evidence>
<dbReference type="SUPFAM" id="SSF54909">
    <property type="entry name" value="Dimeric alpha+beta barrel"/>
    <property type="match status" value="1"/>
</dbReference>
<name>A0A4U0UA84_9PEZI</name>
<comment type="caution">
    <text evidence="2">The sequence shown here is derived from an EMBL/GenBank/DDBJ whole genome shotgun (WGS) entry which is preliminary data.</text>
</comment>
<evidence type="ECO:0000313" key="2">
    <source>
        <dbReference type="EMBL" id="TKA32188.1"/>
    </source>
</evidence>
<evidence type="ECO:0008006" key="4">
    <source>
        <dbReference type="Google" id="ProtNLM"/>
    </source>
</evidence>
<dbReference type="Gene3D" id="3.30.70.100">
    <property type="match status" value="2"/>
</dbReference>
<dbReference type="AlphaFoldDB" id="A0A4U0UA84"/>
<reference evidence="2 3" key="1">
    <citation type="submission" date="2017-03" db="EMBL/GenBank/DDBJ databases">
        <title>Genomes of endolithic fungi from Antarctica.</title>
        <authorList>
            <person name="Coleine C."/>
            <person name="Masonjones S."/>
            <person name="Stajich J.E."/>
        </authorList>
    </citation>
    <scope>NUCLEOTIDE SEQUENCE [LARGE SCALE GENOMIC DNA]</scope>
    <source>
        <strain evidence="2 3">CCFEE 6315</strain>
    </source>
</reference>
<protein>
    <recommendedName>
        <fullName evidence="4">ABM domain-containing protein</fullName>
    </recommendedName>
</protein>
<dbReference type="InterPro" id="IPR011008">
    <property type="entry name" value="Dimeric_a/b-barrel"/>
</dbReference>
<dbReference type="PANTHER" id="PTHR42052">
    <property type="entry name" value="ABM DOMAIN-CONTAINING PROTEIN"/>
    <property type="match status" value="1"/>
</dbReference>
<gene>
    <name evidence="2" type="ORF">B0A50_01436</name>
</gene>
<sequence>MPTTEVACFPLTPGSNPGDPNSEAGKITKSTFDTLQARDGMQQLQFGMQVENPNTMYLMINWETKKHHEDFIASESYNPFLKTFMTICDGDPTLFCHADFQPPTSLTKTLSAPVTELATFYFEGAPQADYLQNVGKFAETLEREKPEGFLAAAYGLTHEVLEREGVKGKALVLTIGWQSVERHMEYRETEAFRTNIGLLRGDAKGIVMKHVQFMNAV</sequence>
<dbReference type="PANTHER" id="PTHR42052:SF1">
    <property type="entry name" value="ABM DOMAIN-CONTAINING PROTEIN"/>
    <property type="match status" value="1"/>
</dbReference>